<accession>A0A9P0Z780</accession>
<comment type="caution">
    <text evidence="1">The sequence shown here is derived from an EMBL/GenBank/DDBJ whole genome shotgun (WGS) entry which is preliminary data.</text>
</comment>
<organism evidence="1 2">
    <name type="scientific">Cuscuta europaea</name>
    <name type="common">European dodder</name>
    <dbReference type="NCBI Taxonomy" id="41803"/>
    <lineage>
        <taxon>Eukaryota</taxon>
        <taxon>Viridiplantae</taxon>
        <taxon>Streptophyta</taxon>
        <taxon>Embryophyta</taxon>
        <taxon>Tracheophyta</taxon>
        <taxon>Spermatophyta</taxon>
        <taxon>Magnoliopsida</taxon>
        <taxon>eudicotyledons</taxon>
        <taxon>Gunneridae</taxon>
        <taxon>Pentapetalae</taxon>
        <taxon>asterids</taxon>
        <taxon>lamiids</taxon>
        <taxon>Solanales</taxon>
        <taxon>Convolvulaceae</taxon>
        <taxon>Cuscuteae</taxon>
        <taxon>Cuscuta</taxon>
        <taxon>Cuscuta subgen. Cuscuta</taxon>
    </lineage>
</organism>
<proteinExistence type="predicted"/>
<sequence length="122" mass="13402">MENVNYWWWIACALGYVRIECGDNAPVSLRIFRCTTLMFSNKSLFKGIFGWEIWGCYRRFAGPTLSGSPGFLLPSSAGPVGRREVPPLPTSFASLGQGMGFGASSITTIVTIKLVVVEDYLP</sequence>
<dbReference type="AlphaFoldDB" id="A0A9P0Z780"/>
<protein>
    <submittedName>
        <fullName evidence="1">Uncharacterized protein</fullName>
    </submittedName>
</protein>
<dbReference type="EMBL" id="CAMAPE010000020">
    <property type="protein sequence ID" value="CAH9089024.1"/>
    <property type="molecule type" value="Genomic_DNA"/>
</dbReference>
<dbReference type="Proteomes" id="UP001152484">
    <property type="component" value="Unassembled WGS sequence"/>
</dbReference>
<evidence type="ECO:0000313" key="1">
    <source>
        <dbReference type="EMBL" id="CAH9089024.1"/>
    </source>
</evidence>
<gene>
    <name evidence="1" type="ORF">CEURO_LOCUS10686</name>
</gene>
<reference evidence="1" key="1">
    <citation type="submission" date="2022-07" db="EMBL/GenBank/DDBJ databases">
        <authorList>
            <person name="Macas J."/>
            <person name="Novak P."/>
            <person name="Neumann P."/>
        </authorList>
    </citation>
    <scope>NUCLEOTIDE SEQUENCE</scope>
</reference>
<dbReference type="OrthoDB" id="1306154at2759"/>
<name>A0A9P0Z780_CUSEU</name>
<evidence type="ECO:0000313" key="2">
    <source>
        <dbReference type="Proteomes" id="UP001152484"/>
    </source>
</evidence>
<keyword evidence="2" id="KW-1185">Reference proteome</keyword>